<dbReference type="Proteomes" id="UP001362999">
    <property type="component" value="Unassembled WGS sequence"/>
</dbReference>
<feature type="non-terminal residue" evidence="2">
    <location>
        <position position="1"/>
    </location>
</feature>
<dbReference type="InterPro" id="IPR012337">
    <property type="entry name" value="RNaseH-like_sf"/>
</dbReference>
<dbReference type="EMBL" id="JAWWNJ010000015">
    <property type="protein sequence ID" value="KAK7040435.1"/>
    <property type="molecule type" value="Genomic_DNA"/>
</dbReference>
<organism evidence="2 3">
    <name type="scientific">Favolaschia claudopus</name>
    <dbReference type="NCBI Taxonomy" id="2862362"/>
    <lineage>
        <taxon>Eukaryota</taxon>
        <taxon>Fungi</taxon>
        <taxon>Dikarya</taxon>
        <taxon>Basidiomycota</taxon>
        <taxon>Agaricomycotina</taxon>
        <taxon>Agaricomycetes</taxon>
        <taxon>Agaricomycetidae</taxon>
        <taxon>Agaricales</taxon>
        <taxon>Marasmiineae</taxon>
        <taxon>Mycenaceae</taxon>
        <taxon>Favolaschia</taxon>
    </lineage>
</organism>
<dbReference type="InterPro" id="IPR036397">
    <property type="entry name" value="RNaseH_sf"/>
</dbReference>
<dbReference type="GO" id="GO:0003676">
    <property type="term" value="F:nucleic acid binding"/>
    <property type="evidence" value="ECO:0007669"/>
    <property type="project" value="InterPro"/>
</dbReference>
<dbReference type="AlphaFoldDB" id="A0AAW0CN44"/>
<reference evidence="2 3" key="1">
    <citation type="journal article" date="2024" name="J Genomics">
        <title>Draft genome sequencing and assembly of Favolaschia claudopus CIRM-BRFM 2984 isolated from oak limbs.</title>
        <authorList>
            <person name="Navarro D."/>
            <person name="Drula E."/>
            <person name="Chaduli D."/>
            <person name="Cazenave R."/>
            <person name="Ahrendt S."/>
            <person name="Wang J."/>
            <person name="Lipzen A."/>
            <person name="Daum C."/>
            <person name="Barry K."/>
            <person name="Grigoriev I.V."/>
            <person name="Favel A."/>
            <person name="Rosso M.N."/>
            <person name="Martin F."/>
        </authorList>
    </citation>
    <scope>NUCLEOTIDE SEQUENCE [LARGE SCALE GENOMIC DNA]</scope>
    <source>
        <strain evidence="2 3">CIRM-BRFM 2984</strain>
    </source>
</reference>
<protein>
    <recommendedName>
        <fullName evidence="1">RNase H type-1 domain-containing protein</fullName>
    </recommendedName>
</protein>
<dbReference type="GO" id="GO:0004523">
    <property type="term" value="F:RNA-DNA hybrid ribonuclease activity"/>
    <property type="evidence" value="ECO:0007669"/>
    <property type="project" value="InterPro"/>
</dbReference>
<evidence type="ECO:0000313" key="3">
    <source>
        <dbReference type="Proteomes" id="UP001362999"/>
    </source>
</evidence>
<proteinExistence type="predicted"/>
<sequence>WLKSYLNFDEDRALWAYVADEVMAKKALASDLSVDEAIRRNMYLQSWRAKIVGKDSLNPDLKKMVQVADKYDVQMEALAVSREAQRSAIIWYHTKSNANGYMFNSNKVNDCLKHKHKVLTVGDAENLARKTQSIRHTYRRDCRCDSCAATRTTTACSHPNQCFAKSRAMLMSLPDKWNPLMAQPEDYEEMDEIQNNLDARQHNTDEEEILTFKTKISQATLTDTFRIFNDGIRSSGYAPDTRMEPEPDEEYIDVFTDGSATQNGPNGARAGAGIFFGENDVRNTKIKVPAELGVSNQVAELVAIKEA</sequence>
<dbReference type="InterPro" id="IPR002156">
    <property type="entry name" value="RNaseH_domain"/>
</dbReference>
<dbReference type="SUPFAM" id="SSF53098">
    <property type="entry name" value="Ribonuclease H-like"/>
    <property type="match status" value="1"/>
</dbReference>
<dbReference type="PROSITE" id="PS50879">
    <property type="entry name" value="RNASE_H_1"/>
    <property type="match status" value="1"/>
</dbReference>
<comment type="caution">
    <text evidence="2">The sequence shown here is derived from an EMBL/GenBank/DDBJ whole genome shotgun (WGS) entry which is preliminary data.</text>
</comment>
<feature type="non-terminal residue" evidence="2">
    <location>
        <position position="307"/>
    </location>
</feature>
<gene>
    <name evidence="2" type="ORF">R3P38DRAFT_2367500</name>
</gene>
<dbReference type="Gene3D" id="3.30.420.10">
    <property type="entry name" value="Ribonuclease H-like superfamily/Ribonuclease H"/>
    <property type="match status" value="1"/>
</dbReference>
<keyword evidence="3" id="KW-1185">Reference proteome</keyword>
<name>A0AAW0CN44_9AGAR</name>
<evidence type="ECO:0000313" key="2">
    <source>
        <dbReference type="EMBL" id="KAK7040435.1"/>
    </source>
</evidence>
<feature type="domain" description="RNase H type-1" evidence="1">
    <location>
        <begin position="248"/>
        <end position="307"/>
    </location>
</feature>
<accession>A0AAW0CN44</accession>
<evidence type="ECO:0000259" key="1">
    <source>
        <dbReference type="PROSITE" id="PS50879"/>
    </source>
</evidence>